<sequence length="103" mass="11172">MSLIWTRPSAVANAADPPSGMRTIRWTVPVPIVKPPVRCRVPRSHTSTEPLVASASVRSPSKANAPVIWPTGSSNRFWRVARSYIAPPTRSERPSSANATPTD</sequence>
<proteinExistence type="predicted"/>
<gene>
    <name evidence="1" type="ORF">SK571_34755</name>
</gene>
<dbReference type="RefSeq" id="WP_319988347.1">
    <property type="nucleotide sequence ID" value="NZ_JAXAVV010000022.1"/>
</dbReference>
<evidence type="ECO:0000313" key="1">
    <source>
        <dbReference type="EMBL" id="MDX8054556.1"/>
    </source>
</evidence>
<accession>A0ABU4U3J4</accession>
<organism evidence="1 2">
    <name type="scientific">Lentzea kristufekii</name>
    <dbReference type="NCBI Taxonomy" id="3095430"/>
    <lineage>
        <taxon>Bacteria</taxon>
        <taxon>Bacillati</taxon>
        <taxon>Actinomycetota</taxon>
        <taxon>Actinomycetes</taxon>
        <taxon>Pseudonocardiales</taxon>
        <taxon>Pseudonocardiaceae</taxon>
        <taxon>Lentzea</taxon>
    </lineage>
</organism>
<evidence type="ECO:0000313" key="2">
    <source>
        <dbReference type="Proteomes" id="UP001271792"/>
    </source>
</evidence>
<dbReference type="Proteomes" id="UP001271792">
    <property type="component" value="Unassembled WGS sequence"/>
</dbReference>
<reference evidence="1 2" key="1">
    <citation type="submission" date="2023-11" db="EMBL/GenBank/DDBJ databases">
        <title>Lentzea sokolovensis, sp. nov., Lentzea kristufkii, sp. nov., and Lentzea miocenensis, sp. nov., rare actinobacteria from Sokolov Coal Basin, Miocene lacustrine sediment, Czech Republic.</title>
        <authorList>
            <person name="Lara A."/>
            <person name="Kotroba L."/>
            <person name="Nouioui I."/>
            <person name="Neumann-Schaal M."/>
            <person name="Mast Y."/>
            <person name="Chronakova A."/>
        </authorList>
    </citation>
    <scope>NUCLEOTIDE SEQUENCE [LARGE SCALE GENOMIC DNA]</scope>
    <source>
        <strain evidence="1 2">BCCO 10_0798</strain>
    </source>
</reference>
<dbReference type="EMBL" id="JAXAVV010000022">
    <property type="protein sequence ID" value="MDX8054556.1"/>
    <property type="molecule type" value="Genomic_DNA"/>
</dbReference>
<protein>
    <submittedName>
        <fullName evidence="1">Uncharacterized protein</fullName>
    </submittedName>
</protein>
<keyword evidence="2" id="KW-1185">Reference proteome</keyword>
<name>A0ABU4U3J4_9PSEU</name>
<reference evidence="1 2" key="2">
    <citation type="submission" date="2023-11" db="EMBL/GenBank/DDBJ databases">
        <authorList>
            <person name="Lara A.C."/>
            <person name="Chronakova A."/>
        </authorList>
    </citation>
    <scope>NUCLEOTIDE SEQUENCE [LARGE SCALE GENOMIC DNA]</scope>
    <source>
        <strain evidence="1 2">BCCO 10_0798</strain>
    </source>
</reference>
<comment type="caution">
    <text evidence="1">The sequence shown here is derived from an EMBL/GenBank/DDBJ whole genome shotgun (WGS) entry which is preliminary data.</text>
</comment>